<feature type="signal peptide" evidence="4">
    <location>
        <begin position="1"/>
        <end position="24"/>
    </location>
</feature>
<evidence type="ECO:0000259" key="5">
    <source>
        <dbReference type="Pfam" id="PF05433"/>
    </source>
</evidence>
<dbReference type="EMBL" id="JANRMI010000005">
    <property type="protein sequence ID" value="MDG0817946.1"/>
    <property type="molecule type" value="Genomic_DNA"/>
</dbReference>
<gene>
    <name evidence="7" type="ORF">NWE73_16305</name>
</gene>
<protein>
    <submittedName>
        <fullName evidence="7">Beta-sandwich domain-containing protein</fullName>
    </submittedName>
</protein>
<feature type="compositionally biased region" description="Polar residues" evidence="3">
    <location>
        <begin position="202"/>
        <end position="214"/>
    </location>
</feature>
<feature type="domain" description="Bdellovibrio beta-sandwich" evidence="6">
    <location>
        <begin position="202"/>
        <end position="320"/>
    </location>
</feature>
<proteinExistence type="predicted"/>
<dbReference type="Pfam" id="PF05433">
    <property type="entry name" value="Rick_17kDa_Anti"/>
    <property type="match status" value="1"/>
</dbReference>
<dbReference type="InterPro" id="IPR051407">
    <property type="entry name" value="Bact_OM_lipoprot/Surf_antigen"/>
</dbReference>
<name>A0ABT6DM47_9BACT</name>
<dbReference type="PANTHER" id="PTHR35603:SF2">
    <property type="entry name" value="OUTER MEMBRANE LIPOPROTEIN"/>
    <property type="match status" value="1"/>
</dbReference>
<keyword evidence="4" id="KW-0732">Signal</keyword>
<accession>A0ABT6DM47</accession>
<feature type="compositionally biased region" description="Pro residues" evidence="3">
    <location>
        <begin position="186"/>
        <end position="201"/>
    </location>
</feature>
<dbReference type="Pfam" id="PF18820">
    <property type="entry name" value="BD_b_sandwich"/>
    <property type="match status" value="1"/>
</dbReference>
<dbReference type="InterPro" id="IPR041016">
    <property type="entry name" value="BD_b_sandwich"/>
</dbReference>
<feature type="chain" id="PRO_5046508320" evidence="4">
    <location>
        <begin position="25"/>
        <end position="323"/>
    </location>
</feature>
<evidence type="ECO:0000313" key="8">
    <source>
        <dbReference type="Proteomes" id="UP001152321"/>
    </source>
</evidence>
<feature type="region of interest" description="Disordered" evidence="3">
    <location>
        <begin position="166"/>
        <end position="214"/>
    </location>
</feature>
<evidence type="ECO:0000313" key="7">
    <source>
        <dbReference type="EMBL" id="MDG0817946.1"/>
    </source>
</evidence>
<dbReference type="InterPro" id="IPR008816">
    <property type="entry name" value="Gly_zipper_2TM_dom"/>
</dbReference>
<evidence type="ECO:0000259" key="6">
    <source>
        <dbReference type="Pfam" id="PF18820"/>
    </source>
</evidence>
<organism evidence="7 8">
    <name type="scientific">Bdellovibrio svalbardensis</name>
    <dbReference type="NCBI Taxonomy" id="2972972"/>
    <lineage>
        <taxon>Bacteria</taxon>
        <taxon>Pseudomonadati</taxon>
        <taxon>Bdellovibrionota</taxon>
        <taxon>Bdellovibrionia</taxon>
        <taxon>Bdellovibrionales</taxon>
        <taxon>Pseudobdellovibrionaceae</taxon>
        <taxon>Bdellovibrio</taxon>
    </lineage>
</organism>
<evidence type="ECO:0000256" key="4">
    <source>
        <dbReference type="SAM" id="SignalP"/>
    </source>
</evidence>
<feature type="domain" description="Glycine zipper 2TM" evidence="5">
    <location>
        <begin position="30"/>
        <end position="71"/>
    </location>
</feature>
<keyword evidence="8" id="KW-1185">Reference proteome</keyword>
<comment type="subcellular location">
    <subcellularLocation>
        <location evidence="1">Membrane</location>
    </subcellularLocation>
</comment>
<comment type="caution">
    <text evidence="7">The sequence shown here is derived from an EMBL/GenBank/DDBJ whole genome shotgun (WGS) entry which is preliminary data.</text>
</comment>
<reference evidence="7" key="1">
    <citation type="submission" date="2022-08" db="EMBL/GenBank/DDBJ databases">
        <title>Novel Bdellovibrio Species Isolated from Svalbard: Designation Bdellovibrio svalbardensis.</title>
        <authorList>
            <person name="Mitchell R.J."/>
            <person name="Choi S.Y."/>
        </authorList>
    </citation>
    <scope>NUCLEOTIDE SEQUENCE</scope>
    <source>
        <strain evidence="7">PAP01</strain>
    </source>
</reference>
<evidence type="ECO:0000256" key="2">
    <source>
        <dbReference type="ARBA" id="ARBA00023136"/>
    </source>
</evidence>
<dbReference type="Proteomes" id="UP001152321">
    <property type="component" value="Unassembled WGS sequence"/>
</dbReference>
<dbReference type="RefSeq" id="WP_277579422.1">
    <property type="nucleotide sequence ID" value="NZ_JANRMI010000005.1"/>
</dbReference>
<keyword evidence="2" id="KW-0472">Membrane</keyword>
<evidence type="ECO:0000256" key="1">
    <source>
        <dbReference type="ARBA" id="ARBA00004370"/>
    </source>
</evidence>
<evidence type="ECO:0000256" key="3">
    <source>
        <dbReference type="SAM" id="MobiDB-lite"/>
    </source>
</evidence>
<dbReference type="PANTHER" id="PTHR35603">
    <property type="match status" value="1"/>
</dbReference>
<sequence length="323" mass="34762">MKKRMIVGALLVTTIAQTASVAHAVNKEDIGGVIGGLIGGLAGTQIGKGNGNTAAIIIGAVAGSMIGSKVGANMDENDRRAVAEAQRRALEGRLNNNCDWDGRSYGSRTGARGRVTSTREGYNQYTGEYCREYRSTIYLSDRTEDTRGIACTRRDGSWYETQETNIRWGGRDNGGGYGGNDVRPAPYNPAPTRPVPPPPAPVQQNREGSVQVSSISRRSGGEWVRVTLARPVSVDQLEVRALSAGVKVHAATVYTETGRQVNVREFDETPTFYAGDKAVSERLNLRERVTTVDINAEGMGGNPDILITVLSNEGRPSLSVSRY</sequence>